<feature type="transmembrane region" description="Helical" evidence="1">
    <location>
        <begin position="39"/>
        <end position="58"/>
    </location>
</feature>
<gene>
    <name evidence="2" type="ORF">HER31_15435</name>
</gene>
<keyword evidence="1" id="KW-0472">Membrane</keyword>
<organism evidence="2 3">
    <name type="scientific">Ferrimonas lipolytica</name>
    <dbReference type="NCBI Taxonomy" id="2724191"/>
    <lineage>
        <taxon>Bacteria</taxon>
        <taxon>Pseudomonadati</taxon>
        <taxon>Pseudomonadota</taxon>
        <taxon>Gammaproteobacteria</taxon>
        <taxon>Alteromonadales</taxon>
        <taxon>Ferrimonadaceae</taxon>
        <taxon>Ferrimonas</taxon>
    </lineage>
</organism>
<feature type="transmembrane region" description="Helical" evidence="1">
    <location>
        <begin position="133"/>
        <end position="154"/>
    </location>
</feature>
<keyword evidence="1" id="KW-0812">Transmembrane</keyword>
<reference evidence="2 3" key="1">
    <citation type="submission" date="2020-04" db="EMBL/GenBank/DDBJ databases">
        <title>Ferrimonas sp. S7 isolated from sea water.</title>
        <authorList>
            <person name="Bae S.S."/>
            <person name="Baek K."/>
        </authorList>
    </citation>
    <scope>NUCLEOTIDE SEQUENCE [LARGE SCALE GENOMIC DNA]</scope>
    <source>
        <strain evidence="2 3">S7</strain>
    </source>
</reference>
<evidence type="ECO:0000256" key="1">
    <source>
        <dbReference type="SAM" id="Phobius"/>
    </source>
</evidence>
<evidence type="ECO:0000313" key="2">
    <source>
        <dbReference type="EMBL" id="QIZ78171.1"/>
    </source>
</evidence>
<name>A0A6H1UGF9_9GAMM</name>
<feature type="transmembrane region" description="Helical" evidence="1">
    <location>
        <begin position="106"/>
        <end position="127"/>
    </location>
</feature>
<dbReference type="KEGG" id="fes:HER31_15435"/>
<keyword evidence="3" id="KW-1185">Reference proteome</keyword>
<dbReference type="AlphaFoldDB" id="A0A6H1UGF9"/>
<keyword evidence="1" id="KW-1133">Transmembrane helix</keyword>
<dbReference type="RefSeq" id="WP_168661878.1">
    <property type="nucleotide sequence ID" value="NZ_CP051180.1"/>
</dbReference>
<evidence type="ECO:0000313" key="3">
    <source>
        <dbReference type="Proteomes" id="UP000501602"/>
    </source>
</evidence>
<dbReference type="EMBL" id="CP051180">
    <property type="protein sequence ID" value="QIZ78171.1"/>
    <property type="molecule type" value="Genomic_DNA"/>
</dbReference>
<protein>
    <submittedName>
        <fullName evidence="2">Uncharacterized protein</fullName>
    </submittedName>
</protein>
<dbReference type="Proteomes" id="UP000501602">
    <property type="component" value="Chromosome"/>
</dbReference>
<proteinExistence type="predicted"/>
<sequence length="191" mass="20863">MTYWTFAVRIVDGVVIGPNTLSMAFAGESILGEPVQSVAAAWTLAAAVILFLIHHCWVKAPVIWHFLQKNGNHASRLGETWNGVKLAQGLCCLTGMMMVTIYTSRLAVSIIVSAIESPMAAAAHAFTSQSSQMIILLTSQVVAIHLTSVMYLLYKKWPKEGTIAVKRRYLLFSGGSVGVIMALAHYHLIFK</sequence>
<feature type="transmembrane region" description="Helical" evidence="1">
    <location>
        <begin position="169"/>
        <end position="189"/>
    </location>
</feature>
<accession>A0A6H1UGF9</accession>